<keyword evidence="3" id="KW-1185">Reference proteome</keyword>
<keyword evidence="1" id="KW-0732">Signal</keyword>
<dbReference type="RefSeq" id="WP_238249538.1">
    <property type="nucleotide sequence ID" value="NZ_BPQX01000032.1"/>
</dbReference>
<evidence type="ECO:0000313" key="3">
    <source>
        <dbReference type="Proteomes" id="UP001236369"/>
    </source>
</evidence>
<gene>
    <name evidence="2" type="ORF">QO016_004660</name>
</gene>
<feature type="chain" id="PRO_5046352700" evidence="1">
    <location>
        <begin position="23"/>
        <end position="126"/>
    </location>
</feature>
<accession>A0ABU0HS26</accession>
<evidence type="ECO:0000313" key="2">
    <source>
        <dbReference type="EMBL" id="MDQ0445133.1"/>
    </source>
</evidence>
<reference evidence="2 3" key="1">
    <citation type="submission" date="2023-07" db="EMBL/GenBank/DDBJ databases">
        <title>Genomic Encyclopedia of Type Strains, Phase IV (KMG-IV): sequencing the most valuable type-strain genomes for metagenomic binning, comparative biology and taxonomic classification.</title>
        <authorList>
            <person name="Goeker M."/>
        </authorList>
    </citation>
    <scope>NUCLEOTIDE SEQUENCE [LARGE SCALE GENOMIC DNA]</scope>
    <source>
        <strain evidence="2 3">DSM 19562</strain>
    </source>
</reference>
<dbReference type="EMBL" id="JAUSVV010000021">
    <property type="protein sequence ID" value="MDQ0445133.1"/>
    <property type="molecule type" value="Genomic_DNA"/>
</dbReference>
<sequence>MPVRPHCLALVLLAALPSPVLARDEPSPALKARIAKLALKQVEFGAVSLLPVTFAGSGLAGPFEEDGHTYFCVMTRMKGRDFGGSEHVRIAMRYENDRLTMMHDDDVCAYHHARPFPELTALGNAR</sequence>
<protein>
    <submittedName>
        <fullName evidence="2">Uncharacterized protein</fullName>
    </submittedName>
</protein>
<proteinExistence type="predicted"/>
<name>A0ABU0HS26_9HYPH</name>
<dbReference type="Proteomes" id="UP001236369">
    <property type="component" value="Unassembled WGS sequence"/>
</dbReference>
<organism evidence="2 3">
    <name type="scientific">Methylobacterium persicinum</name>
    <dbReference type="NCBI Taxonomy" id="374426"/>
    <lineage>
        <taxon>Bacteria</taxon>
        <taxon>Pseudomonadati</taxon>
        <taxon>Pseudomonadota</taxon>
        <taxon>Alphaproteobacteria</taxon>
        <taxon>Hyphomicrobiales</taxon>
        <taxon>Methylobacteriaceae</taxon>
        <taxon>Methylobacterium</taxon>
    </lineage>
</organism>
<comment type="caution">
    <text evidence="2">The sequence shown here is derived from an EMBL/GenBank/DDBJ whole genome shotgun (WGS) entry which is preliminary data.</text>
</comment>
<feature type="signal peptide" evidence="1">
    <location>
        <begin position="1"/>
        <end position="22"/>
    </location>
</feature>
<evidence type="ECO:0000256" key="1">
    <source>
        <dbReference type="SAM" id="SignalP"/>
    </source>
</evidence>